<dbReference type="AlphaFoldDB" id="A0A2U2B348"/>
<keyword evidence="2" id="KW-1185">Reference proteome</keyword>
<dbReference type="EMBL" id="QEWP01000041">
    <property type="protein sequence ID" value="PWD97491.1"/>
    <property type="molecule type" value="Genomic_DNA"/>
</dbReference>
<gene>
    <name evidence="1" type="ORF">DDZ16_20470</name>
</gene>
<protein>
    <submittedName>
        <fullName evidence="1">Uncharacterized protein</fullName>
    </submittedName>
</protein>
<accession>A0A2U2B348</accession>
<dbReference type="Proteomes" id="UP000244956">
    <property type="component" value="Unassembled WGS sequence"/>
</dbReference>
<feature type="non-terminal residue" evidence="1">
    <location>
        <position position="1"/>
    </location>
</feature>
<comment type="caution">
    <text evidence="1">The sequence shown here is derived from an EMBL/GenBank/DDBJ whole genome shotgun (WGS) entry which is preliminary data.</text>
</comment>
<proteinExistence type="predicted"/>
<sequence>SFNPQWLHHTPVVPVGYYWKNNRFYQGHCLVKQLYRATSCRNNVPAICAWTWLSDQLWIYQLESMGESKTKPSICCESHGWRI</sequence>
<evidence type="ECO:0000313" key="2">
    <source>
        <dbReference type="Proteomes" id="UP000244956"/>
    </source>
</evidence>
<name>A0A2U2B348_9BACT</name>
<reference evidence="1 2" key="1">
    <citation type="submission" date="2018-05" db="EMBL/GenBank/DDBJ databases">
        <title>Marinilabilia rubrum sp. nov., isolated from saltern sediment.</title>
        <authorList>
            <person name="Zhang R."/>
        </authorList>
    </citation>
    <scope>NUCLEOTIDE SEQUENCE [LARGE SCALE GENOMIC DNA]</scope>
    <source>
        <strain evidence="1 2">WTE16</strain>
    </source>
</reference>
<evidence type="ECO:0000313" key="1">
    <source>
        <dbReference type="EMBL" id="PWD97491.1"/>
    </source>
</evidence>
<organism evidence="1 2">
    <name type="scientific">Marinilabilia rubra</name>
    <dbReference type="NCBI Taxonomy" id="2162893"/>
    <lineage>
        <taxon>Bacteria</taxon>
        <taxon>Pseudomonadati</taxon>
        <taxon>Bacteroidota</taxon>
        <taxon>Bacteroidia</taxon>
        <taxon>Marinilabiliales</taxon>
        <taxon>Marinilabiliaceae</taxon>
        <taxon>Marinilabilia</taxon>
    </lineage>
</organism>